<keyword evidence="3" id="KW-0418">Kinase</keyword>
<keyword evidence="2" id="KW-0547">Nucleotide-binding</keyword>
<keyword evidence="1 7" id="KW-0808">Transferase</keyword>
<dbReference type="InterPro" id="IPR006282">
    <property type="entry name" value="Thi_PPkinase"/>
</dbReference>
<gene>
    <name evidence="7" type="ORF">H8689_04895</name>
</gene>
<dbReference type="GO" id="GO:0016301">
    <property type="term" value="F:kinase activity"/>
    <property type="evidence" value="ECO:0007669"/>
    <property type="project" value="UniProtKB-KW"/>
</dbReference>
<dbReference type="InterPro" id="IPR053149">
    <property type="entry name" value="TPK"/>
</dbReference>
<evidence type="ECO:0000256" key="1">
    <source>
        <dbReference type="ARBA" id="ARBA00022679"/>
    </source>
</evidence>
<dbReference type="PANTHER" id="PTHR41299:SF1">
    <property type="entry name" value="THIAMINE PYROPHOSPHOKINASE"/>
    <property type="match status" value="1"/>
</dbReference>
<dbReference type="Pfam" id="PF04265">
    <property type="entry name" value="TPK_B1_binding"/>
    <property type="match status" value="1"/>
</dbReference>
<dbReference type="EMBL" id="JACRTK010000002">
    <property type="protein sequence ID" value="MBC8590464.1"/>
    <property type="molecule type" value="Genomic_DNA"/>
</dbReference>
<evidence type="ECO:0000313" key="7">
    <source>
        <dbReference type="EMBL" id="MBC8590464.1"/>
    </source>
</evidence>
<dbReference type="Proteomes" id="UP000601522">
    <property type="component" value="Unassembled WGS sequence"/>
</dbReference>
<dbReference type="AlphaFoldDB" id="A0A926F1Y6"/>
<dbReference type="GO" id="GO:0005524">
    <property type="term" value="F:ATP binding"/>
    <property type="evidence" value="ECO:0007669"/>
    <property type="project" value="UniProtKB-KW"/>
</dbReference>
<comment type="caution">
    <text evidence="7">The sequence shown here is derived from an EMBL/GenBank/DDBJ whole genome shotgun (WGS) entry which is preliminary data.</text>
</comment>
<dbReference type="PANTHER" id="PTHR41299">
    <property type="entry name" value="THIAMINE PYROPHOSPHOKINASE"/>
    <property type="match status" value="1"/>
</dbReference>
<evidence type="ECO:0000256" key="5">
    <source>
        <dbReference type="NCBIfam" id="TIGR01378"/>
    </source>
</evidence>
<sequence>MKGLVISSGNIKDYDLLKNLVHEHDYIICADGGINHLVKINKKPNVVLGDLDSVTEEGLDFIKNQKVSVEKYPKMKNNTDTELALFHLIKKDIDEITLVGVTGSRIDHTLANLLLLKSLHQKGIKAKIVDQQNIVRYVNNKLKLKKKKESYISVVPLGEKGIIVSLIGFLYPLDKHYIGFGETIGISNEVVEEYGTVIIHKGEALVIESKD</sequence>
<evidence type="ECO:0000259" key="6">
    <source>
        <dbReference type="SMART" id="SM00983"/>
    </source>
</evidence>
<feature type="domain" description="Thiamin pyrophosphokinase thiamin-binding" evidence="6">
    <location>
        <begin position="131"/>
        <end position="205"/>
    </location>
</feature>
<dbReference type="InterPro" id="IPR007373">
    <property type="entry name" value="Thiamin_PyroPKinase_B1-bd"/>
</dbReference>
<evidence type="ECO:0000313" key="8">
    <source>
        <dbReference type="Proteomes" id="UP000601522"/>
    </source>
</evidence>
<proteinExistence type="predicted"/>
<dbReference type="SUPFAM" id="SSF63999">
    <property type="entry name" value="Thiamin pyrophosphokinase, catalytic domain"/>
    <property type="match status" value="1"/>
</dbReference>
<protein>
    <recommendedName>
        <fullName evidence="5">Thiamine diphosphokinase</fullName>
        <ecNumber evidence="5">2.7.6.2</ecNumber>
    </recommendedName>
</protein>
<name>A0A926F1Y6_9FIRM</name>
<dbReference type="CDD" id="cd07995">
    <property type="entry name" value="TPK"/>
    <property type="match status" value="1"/>
</dbReference>
<dbReference type="RefSeq" id="WP_249323307.1">
    <property type="nucleotide sequence ID" value="NZ_JACRTK010000002.1"/>
</dbReference>
<reference evidence="7 8" key="1">
    <citation type="submission" date="2020-08" db="EMBL/GenBank/DDBJ databases">
        <title>Genome public.</title>
        <authorList>
            <person name="Liu C."/>
            <person name="Sun Q."/>
        </authorList>
    </citation>
    <scope>NUCLEOTIDE SEQUENCE [LARGE SCALE GENOMIC DNA]</scope>
    <source>
        <strain evidence="7 8">NSJ-26</strain>
    </source>
</reference>
<dbReference type="InterPro" id="IPR036371">
    <property type="entry name" value="TPK_B1-bd_sf"/>
</dbReference>
<dbReference type="SMART" id="SM00983">
    <property type="entry name" value="TPK_B1_binding"/>
    <property type="match status" value="1"/>
</dbReference>
<accession>A0A926F1Y6</accession>
<dbReference type="InterPro" id="IPR007371">
    <property type="entry name" value="TPK_catalytic"/>
</dbReference>
<dbReference type="Gene3D" id="3.40.50.10240">
    <property type="entry name" value="Thiamin pyrophosphokinase, catalytic domain"/>
    <property type="match status" value="1"/>
</dbReference>
<organism evidence="7 8">
    <name type="scientific">Wansuia hejianensis</name>
    <dbReference type="NCBI Taxonomy" id="2763667"/>
    <lineage>
        <taxon>Bacteria</taxon>
        <taxon>Bacillati</taxon>
        <taxon>Bacillota</taxon>
        <taxon>Clostridia</taxon>
        <taxon>Lachnospirales</taxon>
        <taxon>Lachnospiraceae</taxon>
        <taxon>Wansuia</taxon>
    </lineage>
</organism>
<dbReference type="InterPro" id="IPR036759">
    <property type="entry name" value="TPK_catalytic_sf"/>
</dbReference>
<dbReference type="Pfam" id="PF04263">
    <property type="entry name" value="TPK_catalytic"/>
    <property type="match status" value="1"/>
</dbReference>
<evidence type="ECO:0000256" key="3">
    <source>
        <dbReference type="ARBA" id="ARBA00022777"/>
    </source>
</evidence>
<dbReference type="GO" id="GO:0006772">
    <property type="term" value="P:thiamine metabolic process"/>
    <property type="evidence" value="ECO:0007669"/>
    <property type="project" value="UniProtKB-UniRule"/>
</dbReference>
<evidence type="ECO:0000256" key="4">
    <source>
        <dbReference type="ARBA" id="ARBA00022840"/>
    </source>
</evidence>
<evidence type="ECO:0000256" key="2">
    <source>
        <dbReference type="ARBA" id="ARBA00022741"/>
    </source>
</evidence>
<dbReference type="GO" id="GO:0030975">
    <property type="term" value="F:thiamine binding"/>
    <property type="evidence" value="ECO:0007669"/>
    <property type="project" value="InterPro"/>
</dbReference>
<keyword evidence="4" id="KW-0067">ATP-binding</keyword>
<dbReference type="GO" id="GO:0009229">
    <property type="term" value="P:thiamine diphosphate biosynthetic process"/>
    <property type="evidence" value="ECO:0007669"/>
    <property type="project" value="InterPro"/>
</dbReference>
<dbReference type="SUPFAM" id="SSF63862">
    <property type="entry name" value="Thiamin pyrophosphokinase, substrate-binding domain"/>
    <property type="match status" value="1"/>
</dbReference>
<dbReference type="NCBIfam" id="TIGR01378">
    <property type="entry name" value="thi_PPkinase"/>
    <property type="match status" value="1"/>
</dbReference>
<dbReference type="EC" id="2.7.6.2" evidence="5"/>
<dbReference type="GO" id="GO:0004788">
    <property type="term" value="F:thiamine diphosphokinase activity"/>
    <property type="evidence" value="ECO:0007669"/>
    <property type="project" value="UniProtKB-UniRule"/>
</dbReference>
<keyword evidence="8" id="KW-1185">Reference proteome</keyword>